<feature type="transmembrane region" description="Helical" evidence="9">
    <location>
        <begin position="323"/>
        <end position="346"/>
    </location>
</feature>
<evidence type="ECO:0000256" key="7">
    <source>
        <dbReference type="ARBA" id="ARBA00024348"/>
    </source>
</evidence>
<dbReference type="InterPro" id="IPR050549">
    <property type="entry name" value="MFS_Trehalose_Transporter"/>
</dbReference>
<proteinExistence type="inferred from homology"/>
<keyword evidence="8" id="KW-0813">Transport</keyword>
<dbReference type="GO" id="GO:0005886">
    <property type="term" value="C:plasma membrane"/>
    <property type="evidence" value="ECO:0007669"/>
    <property type="project" value="UniProtKB-SubCell"/>
</dbReference>
<feature type="transmembrane region" description="Helical" evidence="9">
    <location>
        <begin position="120"/>
        <end position="139"/>
    </location>
</feature>
<reference evidence="11 12" key="1">
    <citation type="submission" date="2019-01" db="EMBL/GenBank/DDBJ databases">
        <authorList>
            <person name="Sayadi A."/>
        </authorList>
    </citation>
    <scope>NUCLEOTIDE SEQUENCE [LARGE SCALE GENOMIC DNA]</scope>
</reference>
<dbReference type="PANTHER" id="PTHR48021:SF47">
    <property type="entry name" value="GH17672P"/>
    <property type="match status" value="1"/>
</dbReference>
<evidence type="ECO:0000256" key="5">
    <source>
        <dbReference type="ARBA" id="ARBA00023136"/>
    </source>
</evidence>
<dbReference type="EMBL" id="CAACVG010008101">
    <property type="protein sequence ID" value="VEN48439.1"/>
    <property type="molecule type" value="Genomic_DNA"/>
</dbReference>
<feature type="transmembrane region" description="Helical" evidence="9">
    <location>
        <begin position="353"/>
        <end position="375"/>
    </location>
</feature>
<dbReference type="PANTHER" id="PTHR48021">
    <property type="match status" value="1"/>
</dbReference>
<dbReference type="FunFam" id="1.20.1250.20:FF:000055">
    <property type="entry name" value="Facilitated trehalose transporter Tret1-2 homolog"/>
    <property type="match status" value="1"/>
</dbReference>
<feature type="domain" description="Major facilitator superfamily (MFS) profile" evidence="10">
    <location>
        <begin position="44"/>
        <end position="479"/>
    </location>
</feature>
<dbReference type="InterPro" id="IPR003663">
    <property type="entry name" value="Sugar/inositol_transpt"/>
</dbReference>
<evidence type="ECO:0000313" key="11">
    <source>
        <dbReference type="EMBL" id="VEN48439.1"/>
    </source>
</evidence>
<feature type="transmembrane region" description="Helical" evidence="9">
    <location>
        <begin position="145"/>
        <end position="167"/>
    </location>
</feature>
<feature type="transmembrane region" description="Helical" evidence="9">
    <location>
        <begin position="288"/>
        <end position="311"/>
    </location>
</feature>
<dbReference type="PROSITE" id="PS50850">
    <property type="entry name" value="MFS"/>
    <property type="match status" value="1"/>
</dbReference>
<evidence type="ECO:0000313" key="12">
    <source>
        <dbReference type="Proteomes" id="UP000410492"/>
    </source>
</evidence>
<dbReference type="InterPro" id="IPR005828">
    <property type="entry name" value="MFS_sugar_transport-like"/>
</dbReference>
<feature type="transmembrane region" description="Helical" evidence="9">
    <location>
        <begin position="387"/>
        <end position="412"/>
    </location>
</feature>
<keyword evidence="5 9" id="KW-0472">Membrane</keyword>
<dbReference type="Gene3D" id="1.20.1250.20">
    <property type="entry name" value="MFS general substrate transporter like domains"/>
    <property type="match status" value="1"/>
</dbReference>
<feature type="transmembrane region" description="Helical" evidence="9">
    <location>
        <begin position="457"/>
        <end position="475"/>
    </location>
</feature>
<evidence type="ECO:0000256" key="8">
    <source>
        <dbReference type="RuleBase" id="RU003346"/>
    </source>
</evidence>
<dbReference type="Pfam" id="PF00083">
    <property type="entry name" value="Sugar_tr"/>
    <property type="match status" value="1"/>
</dbReference>
<keyword evidence="2" id="KW-1003">Cell membrane</keyword>
<evidence type="ECO:0000256" key="6">
    <source>
        <dbReference type="ARBA" id="ARBA00023180"/>
    </source>
</evidence>
<keyword evidence="12" id="KW-1185">Reference proteome</keyword>
<organism evidence="11 12">
    <name type="scientific">Callosobruchus maculatus</name>
    <name type="common">Southern cowpea weevil</name>
    <name type="synonym">Pulse bruchid</name>
    <dbReference type="NCBI Taxonomy" id="64391"/>
    <lineage>
        <taxon>Eukaryota</taxon>
        <taxon>Metazoa</taxon>
        <taxon>Ecdysozoa</taxon>
        <taxon>Arthropoda</taxon>
        <taxon>Hexapoda</taxon>
        <taxon>Insecta</taxon>
        <taxon>Pterygota</taxon>
        <taxon>Neoptera</taxon>
        <taxon>Endopterygota</taxon>
        <taxon>Coleoptera</taxon>
        <taxon>Polyphaga</taxon>
        <taxon>Cucujiformia</taxon>
        <taxon>Chrysomeloidea</taxon>
        <taxon>Chrysomelidae</taxon>
        <taxon>Bruchinae</taxon>
        <taxon>Bruchini</taxon>
        <taxon>Callosobruchus</taxon>
    </lineage>
</organism>
<feature type="transmembrane region" description="Helical" evidence="9">
    <location>
        <begin position="205"/>
        <end position="224"/>
    </location>
</feature>
<dbReference type="AlphaFoldDB" id="A0A653CKW6"/>
<dbReference type="SUPFAM" id="SSF103473">
    <property type="entry name" value="MFS general substrate transporter"/>
    <property type="match status" value="1"/>
</dbReference>
<evidence type="ECO:0000256" key="3">
    <source>
        <dbReference type="ARBA" id="ARBA00022692"/>
    </source>
</evidence>
<dbReference type="PROSITE" id="PS00217">
    <property type="entry name" value="SUGAR_TRANSPORT_2"/>
    <property type="match status" value="1"/>
</dbReference>
<dbReference type="NCBIfam" id="TIGR00879">
    <property type="entry name" value="SP"/>
    <property type="match status" value="1"/>
</dbReference>
<dbReference type="Proteomes" id="UP000410492">
    <property type="component" value="Unassembled WGS sequence"/>
</dbReference>
<sequence length="493" mass="53761">MESGNSDKLLEKEKALYQNQNVRNVVKKNISEESSEENSGTFLYITAVTADLLIFAVGSGFSWTAPVFPILKKTDPNENPLGRLITPIEESWVASLYCLGAAIGPIFAGRLADKLGRKRTLIIVSFPMIVSLLILAFAQNIKIYYVTRLVMGITAGSAFNVLPMYLAEVSEVHNRGTTGCLMTVFVVLGALMSFVIGPLLSVKVFTFACCIPVILFVIFFGLFIPESPVFLVTNGKLDKAEDALIQLRSKSHVQIKEELAEIEQSLTRHMAKQGNISILLKGKGLRKALIISISLLLTQQLAGINAVMAFLNSIFEAAGSGVSTYTSTVTIGAIQVIATFIAATAVEKLGRKILLLASTTGSSASIFILGLYFYLKNSRFYDVTNLSWLPLVSLLVYIVSFNLGLSCIPWTITQEIFPSNLQSIASSIASVSCFTASFAVTLYFPIMVEMIGMAKCFWLFGFCLVVSSLFIYLVVPETKGKTVAEIQDILNNT</sequence>
<evidence type="ECO:0000256" key="1">
    <source>
        <dbReference type="ARBA" id="ARBA00004651"/>
    </source>
</evidence>
<dbReference type="GO" id="GO:0022857">
    <property type="term" value="F:transmembrane transporter activity"/>
    <property type="evidence" value="ECO:0007669"/>
    <property type="project" value="InterPro"/>
</dbReference>
<dbReference type="InterPro" id="IPR020846">
    <property type="entry name" value="MFS_dom"/>
</dbReference>
<feature type="transmembrane region" description="Helical" evidence="9">
    <location>
        <begin position="179"/>
        <end position="199"/>
    </location>
</feature>
<dbReference type="PROSITE" id="PS00216">
    <property type="entry name" value="SUGAR_TRANSPORT_1"/>
    <property type="match status" value="2"/>
</dbReference>
<evidence type="ECO:0000256" key="2">
    <source>
        <dbReference type="ARBA" id="ARBA00022475"/>
    </source>
</evidence>
<feature type="transmembrane region" description="Helical" evidence="9">
    <location>
        <begin position="424"/>
        <end position="445"/>
    </location>
</feature>
<keyword evidence="4 9" id="KW-1133">Transmembrane helix</keyword>
<accession>A0A653CKW6</accession>
<evidence type="ECO:0000256" key="9">
    <source>
        <dbReference type="SAM" id="Phobius"/>
    </source>
</evidence>
<dbReference type="InterPro" id="IPR005829">
    <property type="entry name" value="Sugar_transporter_CS"/>
</dbReference>
<protein>
    <recommendedName>
        <fullName evidence="10">Major facilitator superfamily (MFS) profile domain-containing protein</fullName>
    </recommendedName>
</protein>
<comment type="subcellular location">
    <subcellularLocation>
        <location evidence="1">Cell membrane</location>
        <topology evidence="1">Multi-pass membrane protein</topology>
    </subcellularLocation>
</comment>
<comment type="similarity">
    <text evidence="7">Belongs to the major facilitator superfamily. Sugar transporter (TC 2.A.1.1) family. Trehalose transporter subfamily.</text>
</comment>
<dbReference type="PRINTS" id="PR00171">
    <property type="entry name" value="SUGRTRNSPORT"/>
</dbReference>
<keyword evidence="3 9" id="KW-0812">Transmembrane</keyword>
<keyword evidence="6" id="KW-0325">Glycoprotein</keyword>
<dbReference type="OrthoDB" id="6696619at2759"/>
<evidence type="ECO:0000256" key="4">
    <source>
        <dbReference type="ARBA" id="ARBA00022989"/>
    </source>
</evidence>
<feature type="transmembrane region" description="Helical" evidence="9">
    <location>
        <begin position="42"/>
        <end position="71"/>
    </location>
</feature>
<name>A0A653CKW6_CALMS</name>
<dbReference type="InterPro" id="IPR036259">
    <property type="entry name" value="MFS_trans_sf"/>
</dbReference>
<evidence type="ECO:0000259" key="10">
    <source>
        <dbReference type="PROSITE" id="PS50850"/>
    </source>
</evidence>
<gene>
    <name evidence="11" type="ORF">CALMAC_LOCUS9898</name>
</gene>